<keyword evidence="1" id="KW-1133">Transmembrane helix</keyword>
<dbReference type="AlphaFoldDB" id="A0A059GA63"/>
<keyword evidence="1" id="KW-0812">Transmembrane</keyword>
<organism evidence="2 3">
    <name type="scientific">Hyphomonas oceanitis SCH89</name>
    <dbReference type="NCBI Taxonomy" id="1280953"/>
    <lineage>
        <taxon>Bacteria</taxon>
        <taxon>Pseudomonadati</taxon>
        <taxon>Pseudomonadota</taxon>
        <taxon>Alphaproteobacteria</taxon>
        <taxon>Hyphomonadales</taxon>
        <taxon>Hyphomonadaceae</taxon>
        <taxon>Hyphomonas</taxon>
    </lineage>
</organism>
<proteinExistence type="predicted"/>
<reference evidence="2 3" key="1">
    <citation type="journal article" date="2014" name="Antonie Van Leeuwenhoek">
        <title>Hyphomonas beringensis sp. nov. and Hyphomonas chukchiensis sp. nov., isolated from surface seawater of the Bering Sea and Chukchi Sea.</title>
        <authorList>
            <person name="Li C."/>
            <person name="Lai Q."/>
            <person name="Li G."/>
            <person name="Dong C."/>
            <person name="Wang J."/>
            <person name="Liao Y."/>
            <person name="Shao Z."/>
        </authorList>
    </citation>
    <scope>NUCLEOTIDE SEQUENCE [LARGE SCALE GENOMIC DNA]</scope>
    <source>
        <strain evidence="2 3">SCH89</strain>
    </source>
</reference>
<evidence type="ECO:0000256" key="1">
    <source>
        <dbReference type="SAM" id="Phobius"/>
    </source>
</evidence>
<comment type="caution">
    <text evidence="2">The sequence shown here is derived from an EMBL/GenBank/DDBJ whole genome shotgun (WGS) entry which is preliminary data.</text>
</comment>
<feature type="transmembrane region" description="Helical" evidence="1">
    <location>
        <begin position="42"/>
        <end position="62"/>
    </location>
</feature>
<dbReference type="STRING" id="1280953.HOC_04057"/>
<evidence type="ECO:0000313" key="2">
    <source>
        <dbReference type="EMBL" id="KDA03624.1"/>
    </source>
</evidence>
<gene>
    <name evidence="2" type="ORF">HOC_04057</name>
</gene>
<keyword evidence="3" id="KW-1185">Reference proteome</keyword>
<accession>A0A059GA63</accession>
<evidence type="ECO:0000313" key="3">
    <source>
        <dbReference type="Proteomes" id="UP000024942"/>
    </source>
</evidence>
<sequence>MKIKPAPGFEDNSLYFYQGDEIFRPMQLQPNMRLGKARLDILKCYPVFSSVFLVVLFIPIYVSVMGFRWERTFHIQDSYFEWTRNLKCARLLSWVFLGNTYVYTNA</sequence>
<name>A0A059GA63_9PROT</name>
<keyword evidence="1" id="KW-0472">Membrane</keyword>
<dbReference type="Proteomes" id="UP000024942">
    <property type="component" value="Unassembled WGS sequence"/>
</dbReference>
<dbReference type="EMBL" id="ARYL01000004">
    <property type="protein sequence ID" value="KDA03624.1"/>
    <property type="molecule type" value="Genomic_DNA"/>
</dbReference>
<protein>
    <submittedName>
        <fullName evidence="2">Uncharacterized protein</fullName>
    </submittedName>
</protein>